<dbReference type="PANTHER" id="PTHR11214">
    <property type="entry name" value="BETA-1,3-N-ACETYLGLUCOSAMINYLTRANSFERASE"/>
    <property type="match status" value="1"/>
</dbReference>
<keyword evidence="10 16" id="KW-0333">Golgi apparatus</keyword>
<dbReference type="EC" id="2.4.1.-" evidence="16"/>
<dbReference type="STRING" id="61819.ENSACIP00000031134"/>
<sequence>MQYNEEKMSFTDLNTVLMYPDFFFFFLVDYCSSWFVTFLVKLNKPVTAQHRGCGLYLRGSDYLMLYRAASAELGGNPFNQPSQCEETNKELLQTNIHDFNSYPLLFQSFLQWMNCRSPAVLINQPDKCMFSEGGSKKPAFFLFAIKSTPGNFEQRQAVRETWGQERVFENGLGVRVLFLLGRSSPDDPDLSSLLSYEAKHFGDILQWDFQESFLNLTLKMNAFLHWAVKHCPHASFVFSGDDDVFVNTPVLVKYLQSLEADKTSNLYVGHAISQSSPLRDPKSKYYIPLSFYDGAYPSYAGGGGFLFSGALLKSLCSVFHIIPFFPIDDAYTGMCFKALGVSLEGHTGFQTFDIRAEDRENLCAYKELILVHQRSPQEIKKLWNGSHNPLLTC</sequence>
<name>A0A3Q0T8F7_AMPCI</name>
<comment type="subunit">
    <text evidence="15">Interacts with B3GNT8; this interaction greatly increases B3GNT2 catalytic activity, independently of B3GNT8 enzymatic activity.</text>
</comment>
<dbReference type="Ensembl" id="ENSACIT00000031949.1">
    <property type="protein sequence ID" value="ENSACIP00000031134.1"/>
    <property type="gene ID" value="ENSACIG00000024063.1"/>
</dbReference>
<accession>A0A3Q0T8F7</accession>
<evidence type="ECO:0000313" key="18">
    <source>
        <dbReference type="Proteomes" id="UP000261340"/>
    </source>
</evidence>
<evidence type="ECO:0000256" key="2">
    <source>
        <dbReference type="ARBA" id="ARBA00004323"/>
    </source>
</evidence>
<evidence type="ECO:0000256" key="9">
    <source>
        <dbReference type="ARBA" id="ARBA00022989"/>
    </source>
</evidence>
<evidence type="ECO:0000256" key="5">
    <source>
        <dbReference type="ARBA" id="ARBA00022676"/>
    </source>
</evidence>
<comment type="pathway">
    <text evidence="3">Protein modification; protein glycosylation.</text>
</comment>
<keyword evidence="7" id="KW-0812">Transmembrane</keyword>
<keyword evidence="8" id="KW-0735">Signal-anchor</keyword>
<dbReference type="GO" id="GO:0008532">
    <property type="term" value="F:N-acetyllactosaminide beta-1,3-N-acetylglucosaminyltransferase activity"/>
    <property type="evidence" value="ECO:0007669"/>
    <property type="project" value="UniProtKB-EC"/>
</dbReference>
<evidence type="ECO:0000256" key="14">
    <source>
        <dbReference type="ARBA" id="ARBA00050470"/>
    </source>
</evidence>
<dbReference type="FunFam" id="3.90.550.50:FF:000010">
    <property type="entry name" value="Hexosyltransferase"/>
    <property type="match status" value="1"/>
</dbReference>
<dbReference type="PANTHER" id="PTHR11214:SF87">
    <property type="entry name" value="UDP-GLCNAC:BETAGAL BETA-1,3-N-ACETYLGLUCOSAMINYLTRANSFERASE 8"/>
    <property type="match status" value="1"/>
</dbReference>
<evidence type="ECO:0000256" key="3">
    <source>
        <dbReference type="ARBA" id="ARBA00004922"/>
    </source>
</evidence>
<keyword evidence="11" id="KW-0472">Membrane</keyword>
<evidence type="ECO:0000256" key="12">
    <source>
        <dbReference type="ARBA" id="ARBA00023180"/>
    </source>
</evidence>
<evidence type="ECO:0000256" key="15">
    <source>
        <dbReference type="ARBA" id="ARBA00065824"/>
    </source>
</evidence>
<comment type="similarity">
    <text evidence="4 16">Belongs to the glycosyltransferase 31 family.</text>
</comment>
<keyword evidence="12" id="KW-0325">Glycoprotein</keyword>
<keyword evidence="9" id="KW-1133">Transmembrane helix</keyword>
<evidence type="ECO:0000256" key="1">
    <source>
        <dbReference type="ARBA" id="ARBA00001936"/>
    </source>
</evidence>
<evidence type="ECO:0000256" key="13">
    <source>
        <dbReference type="ARBA" id="ARBA00023211"/>
    </source>
</evidence>
<dbReference type="GO" id="GO:0030311">
    <property type="term" value="P:poly-N-acetyllactosamine biosynthetic process"/>
    <property type="evidence" value="ECO:0007669"/>
    <property type="project" value="TreeGrafter"/>
</dbReference>
<dbReference type="GO" id="GO:0016262">
    <property type="term" value="F:protein N-acetylglucosaminyltransferase activity"/>
    <property type="evidence" value="ECO:0007669"/>
    <property type="project" value="TreeGrafter"/>
</dbReference>
<evidence type="ECO:0000256" key="16">
    <source>
        <dbReference type="RuleBase" id="RU363063"/>
    </source>
</evidence>
<dbReference type="AlphaFoldDB" id="A0A3Q0T8F7"/>
<evidence type="ECO:0000256" key="7">
    <source>
        <dbReference type="ARBA" id="ARBA00022692"/>
    </source>
</evidence>
<evidence type="ECO:0000256" key="6">
    <source>
        <dbReference type="ARBA" id="ARBA00022679"/>
    </source>
</evidence>
<dbReference type="OMA" id="LQWDFHE"/>
<dbReference type="GO" id="GO:0006493">
    <property type="term" value="P:protein O-linked glycosylation"/>
    <property type="evidence" value="ECO:0007669"/>
    <property type="project" value="TreeGrafter"/>
</dbReference>
<comment type="catalytic activity">
    <reaction evidence="14">
        <text>a beta-D-galactosyl-(1-&gt;4)-N-acetyl-beta-D-glucosaminyl derivative + UDP-N-acetyl-alpha-D-glucosamine = an N-acetyl-beta-D-glucosaminyl-(1-&gt;3)-beta-D-galactosyl-(1-&gt;4)-N-acetyl-beta-D-glucosaminyl derivative + UDP + H(+)</text>
        <dbReference type="Rhea" id="RHEA:14389"/>
        <dbReference type="ChEBI" id="CHEBI:15378"/>
        <dbReference type="ChEBI" id="CHEBI:57705"/>
        <dbReference type="ChEBI" id="CHEBI:58223"/>
        <dbReference type="ChEBI" id="CHEBI:133507"/>
        <dbReference type="ChEBI" id="CHEBI:134090"/>
        <dbReference type="EC" id="2.4.1.149"/>
    </reaction>
</comment>
<dbReference type="GO" id="GO:0000139">
    <property type="term" value="C:Golgi membrane"/>
    <property type="evidence" value="ECO:0007669"/>
    <property type="project" value="UniProtKB-SubCell"/>
</dbReference>
<keyword evidence="6" id="KW-0808">Transferase</keyword>
<evidence type="ECO:0000313" key="17">
    <source>
        <dbReference type="Ensembl" id="ENSACIP00000031134.1"/>
    </source>
</evidence>
<dbReference type="Pfam" id="PF01762">
    <property type="entry name" value="Galactosyl_T"/>
    <property type="match status" value="1"/>
</dbReference>
<evidence type="ECO:0000256" key="10">
    <source>
        <dbReference type="ARBA" id="ARBA00023034"/>
    </source>
</evidence>
<dbReference type="Proteomes" id="UP000261340">
    <property type="component" value="Unplaced"/>
</dbReference>
<evidence type="ECO:0000256" key="8">
    <source>
        <dbReference type="ARBA" id="ARBA00022968"/>
    </source>
</evidence>
<comment type="cofactor">
    <cofactor evidence="1">
        <name>Mn(2+)</name>
        <dbReference type="ChEBI" id="CHEBI:29035"/>
    </cofactor>
</comment>
<reference evidence="17" key="1">
    <citation type="submission" date="2025-08" db="UniProtKB">
        <authorList>
            <consortium name="Ensembl"/>
        </authorList>
    </citation>
    <scope>IDENTIFICATION</scope>
</reference>
<organism evidence="17 18">
    <name type="scientific">Amphilophus citrinellus</name>
    <name type="common">Midas cichlid</name>
    <name type="synonym">Cichlasoma citrinellum</name>
    <dbReference type="NCBI Taxonomy" id="61819"/>
    <lineage>
        <taxon>Eukaryota</taxon>
        <taxon>Metazoa</taxon>
        <taxon>Chordata</taxon>
        <taxon>Craniata</taxon>
        <taxon>Vertebrata</taxon>
        <taxon>Euteleostomi</taxon>
        <taxon>Actinopterygii</taxon>
        <taxon>Neopterygii</taxon>
        <taxon>Teleostei</taxon>
        <taxon>Neoteleostei</taxon>
        <taxon>Acanthomorphata</taxon>
        <taxon>Ovalentaria</taxon>
        <taxon>Cichlomorphae</taxon>
        <taxon>Cichliformes</taxon>
        <taxon>Cichlidae</taxon>
        <taxon>New World cichlids</taxon>
        <taxon>Cichlasomatinae</taxon>
        <taxon>Heroini</taxon>
        <taxon>Amphilophus</taxon>
    </lineage>
</organism>
<comment type="subcellular location">
    <subcellularLocation>
        <location evidence="2 16">Golgi apparatus membrane</location>
        <topology evidence="2 16">Single-pass type II membrane protein</topology>
    </subcellularLocation>
</comment>
<dbReference type="Gene3D" id="3.90.550.50">
    <property type="match status" value="1"/>
</dbReference>
<reference evidence="17" key="2">
    <citation type="submission" date="2025-09" db="UniProtKB">
        <authorList>
            <consortium name="Ensembl"/>
        </authorList>
    </citation>
    <scope>IDENTIFICATION</scope>
</reference>
<keyword evidence="13" id="KW-0464">Manganese</keyword>
<protein>
    <recommendedName>
        <fullName evidence="16">Hexosyltransferase</fullName>
        <ecNumber evidence="16">2.4.1.-</ecNumber>
    </recommendedName>
</protein>
<dbReference type="InterPro" id="IPR002659">
    <property type="entry name" value="Glyco_trans_31"/>
</dbReference>
<evidence type="ECO:0000256" key="4">
    <source>
        <dbReference type="ARBA" id="ARBA00008661"/>
    </source>
</evidence>
<proteinExistence type="inferred from homology"/>
<keyword evidence="5 16" id="KW-0328">Glycosyltransferase</keyword>
<dbReference type="GeneTree" id="ENSGT00940000161895"/>
<evidence type="ECO:0000256" key="11">
    <source>
        <dbReference type="ARBA" id="ARBA00023136"/>
    </source>
</evidence>
<keyword evidence="18" id="KW-1185">Reference proteome</keyword>